<evidence type="ECO:0000256" key="2">
    <source>
        <dbReference type="ARBA" id="ARBA00006193"/>
    </source>
</evidence>
<gene>
    <name evidence="8" type="primary">TM4SF5</name>
</gene>
<feature type="transmembrane region" description="Helical" evidence="7">
    <location>
        <begin position="89"/>
        <end position="111"/>
    </location>
</feature>
<dbReference type="Proteomes" id="UP000694404">
    <property type="component" value="Unplaced"/>
</dbReference>
<dbReference type="GeneTree" id="ENSGT01030000234590"/>
<keyword evidence="3 7" id="KW-0812">Transmembrane</keyword>
<dbReference type="PANTHER" id="PTHR14198">
    <property type="entry name" value="TRANSMEMBRANE 4 L6 FAMILY MEMBER 1-RELATED"/>
    <property type="match status" value="1"/>
</dbReference>
<sequence>MCTGRCSRLVGLALVPMALGCVMANVLLMFPNGETGWTEHLALQVWLMGGLAGGGLMVLCPGLSAIRAGGKGCCGVGCCGNRCRMLRSVFCSLWGILGAFYCLVVSATGLAKGPLCQDAEGKWGSPFQDISENYLANQTLWELCVTPPRAVLWHVVLFSVTLGLGALELGLCTLQVVNGLLGTICGDCRKPAERQVRDRVNHPRRHQVPLRRQHPTVTTSDIVSHRSHHYAGTAPGSPC</sequence>
<organism evidence="8 9">
    <name type="scientific">Chelonoidis abingdonii</name>
    <name type="common">Abingdon island giant tortoise</name>
    <name type="synonym">Testudo abingdonii</name>
    <dbReference type="NCBI Taxonomy" id="106734"/>
    <lineage>
        <taxon>Eukaryota</taxon>
        <taxon>Metazoa</taxon>
        <taxon>Chordata</taxon>
        <taxon>Craniata</taxon>
        <taxon>Vertebrata</taxon>
        <taxon>Euteleostomi</taxon>
        <taxon>Archelosauria</taxon>
        <taxon>Testudinata</taxon>
        <taxon>Testudines</taxon>
        <taxon>Cryptodira</taxon>
        <taxon>Durocryptodira</taxon>
        <taxon>Testudinoidea</taxon>
        <taxon>Testudinidae</taxon>
        <taxon>Chelonoidis</taxon>
    </lineage>
</organism>
<comment type="subcellular location">
    <subcellularLocation>
        <location evidence="1">Membrane</location>
        <topology evidence="1">Multi-pass membrane protein</topology>
    </subcellularLocation>
</comment>
<feature type="transmembrane region" description="Helical" evidence="7">
    <location>
        <begin position="43"/>
        <end position="68"/>
    </location>
</feature>
<feature type="region of interest" description="Disordered" evidence="6">
    <location>
        <begin position="197"/>
        <end position="239"/>
    </location>
</feature>
<evidence type="ECO:0000256" key="5">
    <source>
        <dbReference type="ARBA" id="ARBA00023136"/>
    </source>
</evidence>
<evidence type="ECO:0000256" key="7">
    <source>
        <dbReference type="SAM" id="Phobius"/>
    </source>
</evidence>
<proteinExistence type="inferred from homology"/>
<feature type="transmembrane region" description="Helical" evidence="7">
    <location>
        <begin position="151"/>
        <end position="171"/>
    </location>
</feature>
<keyword evidence="9" id="KW-1185">Reference proteome</keyword>
<feature type="compositionally biased region" description="Basic residues" evidence="6">
    <location>
        <begin position="202"/>
        <end position="214"/>
    </location>
</feature>
<dbReference type="InterPro" id="IPR008661">
    <property type="entry name" value="L6_membrane"/>
</dbReference>
<dbReference type="Ensembl" id="ENSCABT00000030642.1">
    <property type="protein sequence ID" value="ENSCABP00000027971.1"/>
    <property type="gene ID" value="ENSCABG00000020558.1"/>
</dbReference>
<keyword evidence="4 7" id="KW-1133">Transmembrane helix</keyword>
<evidence type="ECO:0000313" key="8">
    <source>
        <dbReference type="Ensembl" id="ENSCABP00000027971.1"/>
    </source>
</evidence>
<evidence type="ECO:0000313" key="9">
    <source>
        <dbReference type="Proteomes" id="UP000694404"/>
    </source>
</evidence>
<protein>
    <submittedName>
        <fullName evidence="8">Transmembrane 4 L six family member 5</fullName>
    </submittedName>
</protein>
<evidence type="ECO:0000256" key="3">
    <source>
        <dbReference type="ARBA" id="ARBA00022692"/>
    </source>
</evidence>
<evidence type="ECO:0000256" key="1">
    <source>
        <dbReference type="ARBA" id="ARBA00004141"/>
    </source>
</evidence>
<evidence type="ECO:0000256" key="4">
    <source>
        <dbReference type="ARBA" id="ARBA00022989"/>
    </source>
</evidence>
<keyword evidence="5 7" id="KW-0472">Membrane</keyword>
<reference evidence="8" key="1">
    <citation type="submission" date="2025-08" db="UniProtKB">
        <authorList>
            <consortium name="Ensembl"/>
        </authorList>
    </citation>
    <scope>IDENTIFICATION</scope>
</reference>
<dbReference type="GO" id="GO:2000045">
    <property type="term" value="P:regulation of G1/S transition of mitotic cell cycle"/>
    <property type="evidence" value="ECO:0007669"/>
    <property type="project" value="Ensembl"/>
</dbReference>
<reference evidence="8" key="2">
    <citation type="submission" date="2025-09" db="UniProtKB">
        <authorList>
            <consortium name="Ensembl"/>
        </authorList>
    </citation>
    <scope>IDENTIFICATION</scope>
</reference>
<feature type="transmembrane region" description="Helical" evidence="7">
    <location>
        <begin position="12"/>
        <end position="31"/>
    </location>
</feature>
<dbReference type="PROSITE" id="PS51257">
    <property type="entry name" value="PROKAR_LIPOPROTEIN"/>
    <property type="match status" value="1"/>
</dbReference>
<dbReference type="PANTHER" id="PTHR14198:SF4">
    <property type="entry name" value="TRANSMEMBRANE 4 L6 FAMILY MEMBER 5"/>
    <property type="match status" value="1"/>
</dbReference>
<evidence type="ECO:0000256" key="6">
    <source>
        <dbReference type="SAM" id="MobiDB-lite"/>
    </source>
</evidence>
<dbReference type="Pfam" id="PF05805">
    <property type="entry name" value="L6_membrane"/>
    <property type="match status" value="1"/>
</dbReference>
<name>A0A8C0J8M0_CHEAB</name>
<accession>A0A8C0J8M0</accession>
<dbReference type="AlphaFoldDB" id="A0A8C0J8M0"/>
<comment type="similarity">
    <text evidence="2">Belongs to the L6 tetraspanin family.</text>
</comment>
<dbReference type="GO" id="GO:0005765">
    <property type="term" value="C:lysosomal membrane"/>
    <property type="evidence" value="ECO:0007669"/>
    <property type="project" value="Ensembl"/>
</dbReference>
<dbReference type="GO" id="GO:0005886">
    <property type="term" value="C:plasma membrane"/>
    <property type="evidence" value="ECO:0007669"/>
    <property type="project" value="Ensembl"/>
</dbReference>
<dbReference type="GO" id="GO:0034618">
    <property type="term" value="F:arginine binding"/>
    <property type="evidence" value="ECO:0007669"/>
    <property type="project" value="Ensembl"/>
</dbReference>